<organism evidence="1">
    <name type="scientific">bioreactor metagenome</name>
    <dbReference type="NCBI Taxonomy" id="1076179"/>
    <lineage>
        <taxon>unclassified sequences</taxon>
        <taxon>metagenomes</taxon>
        <taxon>ecological metagenomes</taxon>
    </lineage>
</organism>
<dbReference type="EMBL" id="VSSQ01013358">
    <property type="protein sequence ID" value="MPM51316.1"/>
    <property type="molecule type" value="Genomic_DNA"/>
</dbReference>
<reference evidence="1" key="1">
    <citation type="submission" date="2019-08" db="EMBL/GenBank/DDBJ databases">
        <authorList>
            <person name="Kucharzyk K."/>
            <person name="Murdoch R.W."/>
            <person name="Higgins S."/>
            <person name="Loffler F."/>
        </authorList>
    </citation>
    <scope>NUCLEOTIDE SEQUENCE</scope>
</reference>
<accession>A0A645AED5</accession>
<protein>
    <submittedName>
        <fullName evidence="1">Uncharacterized protein</fullName>
    </submittedName>
</protein>
<sequence length="495" mass="52119">MNILQKTHDLVRHFFNSGQHALSKGDAHNIPRAAKPGPYVCHGLGHFFCLIHVVDAAYIGNIFLQVGGVVEQELDKAHGFIRTEGLFQLVGFLDAQGVAKFALDLFQYGVHAQHVAALVRELEAQFFLGAAHASKKGLVLGASLAAAHGGLQHAEHGHLLLGGDARGLGVGPQGGKCCAHFHACGFENLHGIGGAAGELLHPLGAAHFVRLLLIDAVHGAHVSGDGGGVCLGALGKSGRGHGKCAQFLAFKSGNSRLNVVGRPHDLGGAAPILHGELLGRGLQVGQGILPRAKAAHFANCPVEVHGGVDHLVQAHASAGSGKCPGLDALKILAHAAACAVNGFLEAKNFCTALIGHADGEHEFLQCRHNLSFEGLGNAVSYSNCHLFPVIFFQPQGFTHALLAGFHLRKPAARNGQHLPQRVVCQRGGMGFYFPTMIFTSGMYSSSNAPTNCTPKPGRSTISRKASLLSSSTERMRKLRAGATLLMWVSSLMYLL</sequence>
<evidence type="ECO:0000313" key="1">
    <source>
        <dbReference type="EMBL" id="MPM51316.1"/>
    </source>
</evidence>
<proteinExistence type="predicted"/>
<comment type="caution">
    <text evidence="1">The sequence shown here is derived from an EMBL/GenBank/DDBJ whole genome shotgun (WGS) entry which is preliminary data.</text>
</comment>
<name>A0A645AED5_9ZZZZ</name>
<gene>
    <name evidence="1" type="ORF">SDC9_98064</name>
</gene>
<dbReference type="AlphaFoldDB" id="A0A645AED5"/>